<feature type="compositionally biased region" description="Basic and acidic residues" evidence="1">
    <location>
        <begin position="1"/>
        <end position="12"/>
    </location>
</feature>
<evidence type="ECO:0000256" key="1">
    <source>
        <dbReference type="SAM" id="MobiDB-lite"/>
    </source>
</evidence>
<dbReference type="CDD" id="cd00093">
    <property type="entry name" value="HTH_XRE"/>
    <property type="match status" value="1"/>
</dbReference>
<evidence type="ECO:0000259" key="2">
    <source>
        <dbReference type="PROSITE" id="PS50943"/>
    </source>
</evidence>
<dbReference type="RefSeq" id="WP_088246733.1">
    <property type="nucleotide sequence ID" value="NZ_NHMK01000003.1"/>
</dbReference>
<proteinExistence type="predicted"/>
<sequence>MARRRTESHQDGNETAELMPSPVVTEQALSRGLKLQQWLDRRGLRQADLARMSGLTEMTISKYISGKTDIGSMRSASITKLLDGMFVSDAWAWTYFEIPVETRSSWRSLRQGKMGPPEQGALETFLADLPVQGSGWMIPAQSMLTVDPADKSGGLQIGQFGGAYWIAKKEEQPAGAVLLGRFVSSGPPA</sequence>
<dbReference type="AlphaFoldDB" id="A0A246BTQ1"/>
<dbReference type="GO" id="GO:0003677">
    <property type="term" value="F:DNA binding"/>
    <property type="evidence" value="ECO:0007669"/>
    <property type="project" value="InterPro"/>
</dbReference>
<evidence type="ECO:0000313" key="3">
    <source>
        <dbReference type="EMBL" id="OWL99041.1"/>
    </source>
</evidence>
<name>A0A246BTQ1_9DEIO</name>
<gene>
    <name evidence="3" type="ORF">CBQ26_00850</name>
</gene>
<keyword evidence="4" id="KW-1185">Reference proteome</keyword>
<organism evidence="3 4">
    <name type="scientific">Deinococcus indicus</name>
    <dbReference type="NCBI Taxonomy" id="223556"/>
    <lineage>
        <taxon>Bacteria</taxon>
        <taxon>Thermotogati</taxon>
        <taxon>Deinococcota</taxon>
        <taxon>Deinococci</taxon>
        <taxon>Deinococcales</taxon>
        <taxon>Deinococcaceae</taxon>
        <taxon>Deinococcus</taxon>
    </lineage>
</organism>
<comment type="caution">
    <text evidence="3">The sequence shown here is derived from an EMBL/GenBank/DDBJ whole genome shotgun (WGS) entry which is preliminary data.</text>
</comment>
<dbReference type="SUPFAM" id="SSF47413">
    <property type="entry name" value="lambda repressor-like DNA-binding domains"/>
    <property type="match status" value="1"/>
</dbReference>
<dbReference type="Pfam" id="PF01381">
    <property type="entry name" value="HTH_3"/>
    <property type="match status" value="1"/>
</dbReference>
<dbReference type="EMBL" id="NHMK01000003">
    <property type="protein sequence ID" value="OWL99041.1"/>
    <property type="molecule type" value="Genomic_DNA"/>
</dbReference>
<dbReference type="Proteomes" id="UP000197208">
    <property type="component" value="Unassembled WGS sequence"/>
</dbReference>
<feature type="region of interest" description="Disordered" evidence="1">
    <location>
        <begin position="1"/>
        <end position="20"/>
    </location>
</feature>
<dbReference type="SMART" id="SM00530">
    <property type="entry name" value="HTH_XRE"/>
    <property type="match status" value="1"/>
</dbReference>
<dbReference type="Gene3D" id="1.10.260.40">
    <property type="entry name" value="lambda repressor-like DNA-binding domains"/>
    <property type="match status" value="1"/>
</dbReference>
<evidence type="ECO:0000313" key="4">
    <source>
        <dbReference type="Proteomes" id="UP000197208"/>
    </source>
</evidence>
<feature type="domain" description="HTH cro/C1-type" evidence="2">
    <location>
        <begin position="35"/>
        <end position="70"/>
    </location>
</feature>
<dbReference type="OrthoDB" id="4880423at2"/>
<dbReference type="InterPro" id="IPR010982">
    <property type="entry name" value="Lambda_DNA-bd_dom_sf"/>
</dbReference>
<accession>A0A246BTQ1</accession>
<dbReference type="InterPro" id="IPR001387">
    <property type="entry name" value="Cro/C1-type_HTH"/>
</dbReference>
<reference evidence="3 4" key="1">
    <citation type="submission" date="2017-05" db="EMBL/GenBank/DDBJ databases">
        <title>De novo genome assembly of Deniococcus indicus strain DR1.</title>
        <authorList>
            <person name="Chauhan D."/>
            <person name="Yennamalli R.M."/>
            <person name="Priyadarshini R."/>
        </authorList>
    </citation>
    <scope>NUCLEOTIDE SEQUENCE [LARGE SCALE GENOMIC DNA]</scope>
    <source>
        <strain evidence="3 4">DR1</strain>
    </source>
</reference>
<protein>
    <recommendedName>
        <fullName evidence="2">HTH cro/C1-type domain-containing protein</fullName>
    </recommendedName>
</protein>
<dbReference type="PROSITE" id="PS50943">
    <property type="entry name" value="HTH_CROC1"/>
    <property type="match status" value="1"/>
</dbReference>